<sequence length="115" mass="13804">MPKQVVTRELIEETAFKITRRMGIDAVTEENIIERLACTTRMIHKYYPDIKDLHENVKERTVAFIKDYYKKYIHVPDPDAARRAHWLLTLKESRLEKLFFQIRSERLTKLLEKNG</sequence>
<dbReference type="InterPro" id="IPR009057">
    <property type="entry name" value="Homeodomain-like_sf"/>
</dbReference>
<dbReference type="EMBL" id="JAHLFV010000001">
    <property type="protein sequence ID" value="MBU3848942.1"/>
    <property type="molecule type" value="Genomic_DNA"/>
</dbReference>
<dbReference type="SUPFAM" id="SSF46689">
    <property type="entry name" value="Homeodomain-like"/>
    <property type="match status" value="1"/>
</dbReference>
<gene>
    <name evidence="1" type="ORF">IAA16_00070</name>
</gene>
<evidence type="ECO:0000313" key="1">
    <source>
        <dbReference type="EMBL" id="MBU3848942.1"/>
    </source>
</evidence>
<accession>A0A9E2NXY2</accession>
<name>A0A9E2NXY2_9SPIR</name>
<dbReference type="Proteomes" id="UP000823914">
    <property type="component" value="Unassembled WGS sequence"/>
</dbReference>
<reference evidence="1" key="2">
    <citation type="submission" date="2021-04" db="EMBL/GenBank/DDBJ databases">
        <authorList>
            <person name="Gilroy R."/>
        </authorList>
    </citation>
    <scope>NUCLEOTIDE SEQUENCE</scope>
    <source>
        <strain evidence="1">Gambia15-2214</strain>
    </source>
</reference>
<protein>
    <submittedName>
        <fullName evidence="1">Uncharacterized protein</fullName>
    </submittedName>
</protein>
<organism evidence="1 2">
    <name type="scientific">Candidatus Treponema excrementipullorum</name>
    <dbReference type="NCBI Taxonomy" id="2838768"/>
    <lineage>
        <taxon>Bacteria</taxon>
        <taxon>Pseudomonadati</taxon>
        <taxon>Spirochaetota</taxon>
        <taxon>Spirochaetia</taxon>
        <taxon>Spirochaetales</taxon>
        <taxon>Treponemataceae</taxon>
        <taxon>Treponema</taxon>
    </lineage>
</organism>
<reference evidence="1" key="1">
    <citation type="journal article" date="2021" name="PeerJ">
        <title>Extensive microbial diversity within the chicken gut microbiome revealed by metagenomics and culture.</title>
        <authorList>
            <person name="Gilroy R."/>
            <person name="Ravi A."/>
            <person name="Getino M."/>
            <person name="Pursley I."/>
            <person name="Horton D.L."/>
            <person name="Alikhan N.F."/>
            <person name="Baker D."/>
            <person name="Gharbi K."/>
            <person name="Hall N."/>
            <person name="Watson M."/>
            <person name="Adriaenssens E.M."/>
            <person name="Foster-Nyarko E."/>
            <person name="Jarju S."/>
            <person name="Secka A."/>
            <person name="Antonio M."/>
            <person name="Oren A."/>
            <person name="Chaudhuri R.R."/>
            <person name="La Ragione R."/>
            <person name="Hildebrand F."/>
            <person name="Pallen M.J."/>
        </authorList>
    </citation>
    <scope>NUCLEOTIDE SEQUENCE</scope>
    <source>
        <strain evidence="1">Gambia15-2214</strain>
    </source>
</reference>
<proteinExistence type="predicted"/>
<dbReference type="AlphaFoldDB" id="A0A9E2NXY2"/>
<comment type="caution">
    <text evidence="1">The sequence shown here is derived from an EMBL/GenBank/DDBJ whole genome shotgun (WGS) entry which is preliminary data.</text>
</comment>
<dbReference type="Gene3D" id="1.10.357.10">
    <property type="entry name" value="Tetracycline Repressor, domain 2"/>
    <property type="match status" value="1"/>
</dbReference>
<evidence type="ECO:0000313" key="2">
    <source>
        <dbReference type="Proteomes" id="UP000823914"/>
    </source>
</evidence>